<evidence type="ECO:0000313" key="3">
    <source>
        <dbReference type="Proteomes" id="UP000295444"/>
    </source>
</evidence>
<reference evidence="2 3" key="1">
    <citation type="submission" date="2019-03" db="EMBL/GenBank/DDBJ databases">
        <title>Genomic Encyclopedia of Type Strains, Phase IV (KMG-IV): sequencing the most valuable type-strain genomes for metagenomic binning, comparative biology and taxonomic classification.</title>
        <authorList>
            <person name="Goeker M."/>
        </authorList>
    </citation>
    <scope>NUCLEOTIDE SEQUENCE [LARGE SCALE GENOMIC DNA]</scope>
    <source>
        <strain evidence="2 3">DSM 45361</strain>
    </source>
</reference>
<comment type="caution">
    <text evidence="2">The sequence shown here is derived from an EMBL/GenBank/DDBJ whole genome shotgun (WGS) entry which is preliminary data.</text>
</comment>
<evidence type="ECO:0000256" key="1">
    <source>
        <dbReference type="SAM" id="Phobius"/>
    </source>
</evidence>
<organism evidence="2 3">
    <name type="scientific">Labedaea rhizosphaerae</name>
    <dbReference type="NCBI Taxonomy" id="598644"/>
    <lineage>
        <taxon>Bacteria</taxon>
        <taxon>Bacillati</taxon>
        <taxon>Actinomycetota</taxon>
        <taxon>Actinomycetes</taxon>
        <taxon>Pseudonocardiales</taxon>
        <taxon>Pseudonocardiaceae</taxon>
        <taxon>Labedaea</taxon>
    </lineage>
</organism>
<feature type="transmembrane region" description="Helical" evidence="1">
    <location>
        <begin position="43"/>
        <end position="60"/>
    </location>
</feature>
<keyword evidence="1" id="KW-0812">Transmembrane</keyword>
<feature type="transmembrane region" description="Helical" evidence="1">
    <location>
        <begin position="72"/>
        <end position="93"/>
    </location>
</feature>
<dbReference type="EMBL" id="SNXZ01000004">
    <property type="protein sequence ID" value="TDP96122.1"/>
    <property type="molecule type" value="Genomic_DNA"/>
</dbReference>
<sequence>MTEAENSVSAGIGSDLKVASVAAMTPFIMGVAILLGWAWLDVFGVLLGIGGGIWWAVWWYKRNDDKFFPRDVAGGPYAITIVITVALLIFALATL</sequence>
<keyword evidence="1" id="KW-0472">Membrane</keyword>
<dbReference type="AlphaFoldDB" id="A0A4R6S8B9"/>
<keyword evidence="1" id="KW-1133">Transmembrane helix</keyword>
<accession>A0A4R6S8B9</accession>
<proteinExistence type="predicted"/>
<dbReference type="OrthoDB" id="3696366at2"/>
<dbReference type="Proteomes" id="UP000295444">
    <property type="component" value="Unassembled WGS sequence"/>
</dbReference>
<name>A0A4R6S8B9_LABRH</name>
<evidence type="ECO:0000313" key="2">
    <source>
        <dbReference type="EMBL" id="TDP96122.1"/>
    </source>
</evidence>
<protein>
    <submittedName>
        <fullName evidence="2">Uncharacterized protein</fullName>
    </submittedName>
</protein>
<gene>
    <name evidence="2" type="ORF">EV186_104102</name>
</gene>
<dbReference type="RefSeq" id="WP_133851514.1">
    <property type="nucleotide sequence ID" value="NZ_SNXZ01000004.1"/>
</dbReference>
<keyword evidence="3" id="KW-1185">Reference proteome</keyword>